<comment type="caution">
    <text evidence="1">The sequence shown here is derived from an EMBL/GenBank/DDBJ whole genome shotgun (WGS) entry which is preliminary data.</text>
</comment>
<sequence>MTDTAIDANVRQSYDNLRLMLEKWRGELVNWRCRLSPAEVARLRGGLGGWDCRDVTIEVDLVDFRGAGEEVRPRLDAVPTSLNLPAEQVDFVIAAERQSLRRNAAFGRLVAAIGDRLHPDRLAAR</sequence>
<keyword evidence="2" id="KW-1185">Reference proteome</keyword>
<evidence type="ECO:0000313" key="2">
    <source>
        <dbReference type="Proteomes" id="UP001321492"/>
    </source>
</evidence>
<dbReference type="RefSeq" id="WP_283740693.1">
    <property type="nucleotide sequence ID" value="NZ_JASJEV010000006.1"/>
</dbReference>
<proteinExistence type="predicted"/>
<dbReference type="Proteomes" id="UP001321492">
    <property type="component" value="Unassembled WGS sequence"/>
</dbReference>
<protein>
    <submittedName>
        <fullName evidence="1">Uncharacterized protein</fullName>
    </submittedName>
</protein>
<accession>A0ABT7AH73</accession>
<organism evidence="1 2">
    <name type="scientific">Chelatococcus albus</name>
    <dbReference type="NCBI Taxonomy" id="3047466"/>
    <lineage>
        <taxon>Bacteria</taxon>
        <taxon>Pseudomonadati</taxon>
        <taxon>Pseudomonadota</taxon>
        <taxon>Alphaproteobacteria</taxon>
        <taxon>Hyphomicrobiales</taxon>
        <taxon>Chelatococcaceae</taxon>
        <taxon>Chelatococcus</taxon>
    </lineage>
</organism>
<dbReference type="EMBL" id="JASJEV010000006">
    <property type="protein sequence ID" value="MDJ1158693.1"/>
    <property type="molecule type" value="Genomic_DNA"/>
</dbReference>
<reference evidence="1 2" key="1">
    <citation type="submission" date="2023-05" db="EMBL/GenBank/DDBJ databases">
        <title>Chelatococcus sp. nov., a moderately thermophilic bacterium isolated from hot spring microbial mat.</title>
        <authorList>
            <person name="Hu C.-J."/>
            <person name="Li W.-J."/>
        </authorList>
    </citation>
    <scope>NUCLEOTIDE SEQUENCE [LARGE SCALE GENOMIC DNA]</scope>
    <source>
        <strain evidence="1 2">SYSU G07232</strain>
    </source>
</reference>
<name>A0ABT7AH73_9HYPH</name>
<evidence type="ECO:0000313" key="1">
    <source>
        <dbReference type="EMBL" id="MDJ1158693.1"/>
    </source>
</evidence>
<gene>
    <name evidence="1" type="ORF">QNA08_10660</name>
</gene>